<feature type="domain" description="Bacterial Ig-like" evidence="2">
    <location>
        <begin position="536"/>
        <end position="614"/>
    </location>
</feature>
<evidence type="ECO:0000259" key="2">
    <source>
        <dbReference type="Pfam" id="PF19077"/>
    </source>
</evidence>
<proteinExistence type="predicted"/>
<organism evidence="3 4">
    <name type="scientific">Massilia terrae</name>
    <dbReference type="NCBI Taxonomy" id="1811224"/>
    <lineage>
        <taxon>Bacteria</taxon>
        <taxon>Pseudomonadati</taxon>
        <taxon>Pseudomonadota</taxon>
        <taxon>Betaproteobacteria</taxon>
        <taxon>Burkholderiales</taxon>
        <taxon>Oxalobacteraceae</taxon>
        <taxon>Telluria group</taxon>
        <taxon>Massilia</taxon>
    </lineage>
</organism>
<feature type="domain" description="Bacterial Ig-like" evidence="2">
    <location>
        <begin position="619"/>
        <end position="697"/>
    </location>
</feature>
<feature type="domain" description="Bacterial Ig-like" evidence="2">
    <location>
        <begin position="1532"/>
        <end position="1610"/>
    </location>
</feature>
<feature type="domain" description="Bacterial Ig-like" evidence="2">
    <location>
        <begin position="1366"/>
        <end position="1444"/>
    </location>
</feature>
<dbReference type="Pfam" id="PF19077">
    <property type="entry name" value="Big_13"/>
    <property type="match status" value="18"/>
</dbReference>
<feature type="non-terminal residue" evidence="3">
    <location>
        <position position="1908"/>
    </location>
</feature>
<dbReference type="InterPro" id="IPR025592">
    <property type="entry name" value="DUF4347"/>
</dbReference>
<reference evidence="3 4" key="1">
    <citation type="submission" date="2022-08" db="EMBL/GenBank/DDBJ databases">
        <title>Reclassification of Massilia species as members of the genera Telluria, Duganella, Pseudoduganella, Mokoshia gen. nov. and Zemynaea gen. nov. using orthogonal and non-orthogonal genome-based approaches.</title>
        <authorList>
            <person name="Bowman J.P."/>
        </authorList>
    </citation>
    <scope>NUCLEOTIDE SEQUENCE [LARGE SCALE GENOMIC DNA]</scope>
    <source>
        <strain evidence="3 4">JCM 31606</strain>
    </source>
</reference>
<accession>A0ABT2D200</accession>
<dbReference type="Pfam" id="PF14252">
    <property type="entry name" value="DUF4347"/>
    <property type="match status" value="1"/>
</dbReference>
<dbReference type="InterPro" id="IPR013783">
    <property type="entry name" value="Ig-like_fold"/>
</dbReference>
<feature type="domain" description="Bacterial Ig-like" evidence="2">
    <location>
        <begin position="1283"/>
        <end position="1361"/>
    </location>
</feature>
<evidence type="ECO:0000313" key="4">
    <source>
        <dbReference type="Proteomes" id="UP001204621"/>
    </source>
</evidence>
<feature type="domain" description="Bacterial Ig-like" evidence="2">
    <location>
        <begin position="1449"/>
        <end position="1527"/>
    </location>
</feature>
<gene>
    <name evidence="3" type="ORF">NX778_19550</name>
</gene>
<dbReference type="Proteomes" id="UP001204621">
    <property type="component" value="Unassembled WGS sequence"/>
</dbReference>
<dbReference type="RefSeq" id="WP_258813458.1">
    <property type="nucleotide sequence ID" value="NZ_JANUGU010000007.1"/>
</dbReference>
<name>A0ABT2D200_9BURK</name>
<feature type="domain" description="Bacterial Ig-like" evidence="2">
    <location>
        <begin position="785"/>
        <end position="863"/>
    </location>
</feature>
<feature type="domain" description="Bacterial Ig-like" evidence="2">
    <location>
        <begin position="1200"/>
        <end position="1278"/>
    </location>
</feature>
<feature type="domain" description="Bacterial Ig-like" evidence="2">
    <location>
        <begin position="348"/>
        <end position="448"/>
    </location>
</feature>
<protein>
    <submittedName>
        <fullName evidence="3">Ig-like domain-containing protein</fullName>
    </submittedName>
</protein>
<evidence type="ECO:0000313" key="3">
    <source>
        <dbReference type="EMBL" id="MCS0660273.1"/>
    </source>
</evidence>
<comment type="caution">
    <text evidence="3">The sequence shown here is derived from an EMBL/GenBank/DDBJ whole genome shotgun (WGS) entry which is preliminary data.</text>
</comment>
<feature type="domain" description="DUF4347" evidence="1">
    <location>
        <begin position="74"/>
        <end position="232"/>
    </location>
</feature>
<feature type="domain" description="Bacterial Ig-like" evidence="2">
    <location>
        <begin position="702"/>
        <end position="780"/>
    </location>
</feature>
<feature type="domain" description="Bacterial Ig-like" evidence="2">
    <location>
        <begin position="453"/>
        <end position="531"/>
    </location>
</feature>
<feature type="domain" description="Bacterial Ig-like" evidence="2">
    <location>
        <begin position="1615"/>
        <end position="1693"/>
    </location>
</feature>
<dbReference type="InterPro" id="IPR044016">
    <property type="entry name" value="Big_13"/>
</dbReference>
<feature type="domain" description="Bacterial Ig-like" evidence="2">
    <location>
        <begin position="1117"/>
        <end position="1195"/>
    </location>
</feature>
<dbReference type="Gene3D" id="2.60.40.10">
    <property type="entry name" value="Immunoglobulins"/>
    <property type="match status" value="18"/>
</dbReference>
<feature type="domain" description="Bacterial Ig-like" evidence="2">
    <location>
        <begin position="951"/>
        <end position="1029"/>
    </location>
</feature>
<feature type="domain" description="Bacterial Ig-like" evidence="2">
    <location>
        <begin position="1034"/>
        <end position="1112"/>
    </location>
</feature>
<dbReference type="EMBL" id="JANUGU010000007">
    <property type="protein sequence ID" value="MCS0660273.1"/>
    <property type="molecule type" value="Genomic_DNA"/>
</dbReference>
<keyword evidence="4" id="KW-1185">Reference proteome</keyword>
<sequence>MSVTRTVFIDTALSNYASLAAQYDPNTFNVVLLNNASSSASQIQNWMQSNNAIAANINIVSSVGGLNGSVTPRIAFVDPSVANFQTVIASMPGNITVVVLDLGKDGIQQIHDYLAANASNVASVDIISHGSPGEVVLGTTVLNAATLGSYSNQLADIGSHLTADGDLLLYGCDVASGATGQQFITALAAATGADVAASTDLTGSAAAGGNWTLEASTGPIETAALNIANYNGLLDAATAINSVTLSSDTGVSSSDFITKTAAQTITGTFSASTNGNSAPTIWVSTDGTGASRTQATVTYTDNAGNGSYSASVTLIAGTGKSIQFWSGANGNNPIAGSKTYTLDMTAPTTTVSSLAFSNDTGASTSDFITNSTAQTVSGVLSANTVQGEVVRVSIDNGATWQTASNVVGQKTFSLSGVTLQGNNTLKVQVEDAAGNAGQAISQSYVLDTRLTAPTVALTADSGKAGDGLTNNAALTFNTADSDATRVITVDSKIVTSYDPTTLADGSHTVSVADTDVAGNTKSASVSFTLDTKLTAPTVALTTDSGKPGDGLTNNAALTFNTADSDATRAITIDGQVVNSYDPSSLADGSHTVSVTDTDGAGNTKSASVSFLLDTKLTAPTVALTTDSGKAGDGLTNNAGLTFNAPDSDATRVITVDGKVVNSYDASSMADGSHTVSVTDTDSAGNTKNASLSFTLDTKLTAPTVALTTDSGKPGDGLTNNAGLTFNTADGDATRVITVDGKVVSSYDASALADGSHTVSVTDTDGAGNNGTASVSFTLDTKLTAPTVALTSDSGKPGDGLTNNAGLTFNTADSDATRVITVDGKVVSSYDASALADGGHTVSVTDTDGAGNTGTASVSFILDTKLTAPTVALTSDSGKPGDGLTNNAGLTFNTADSDATRVIAVDGKVVNSYDASALADGSHTVSVTDTDGAGNTGTASVSFTLDTKLTAPTVALTTDSGKPGDGLTNNAGLTFNTADSDATRVITVDGKVVNSYDASALADGSHTVSVTDTDGAGNTGTAAVSFILDTKLTAPTVSLTTDSGKPGDGLTNNAGLTFNTADSDATRVITVDGKVVSSYDASALADGGHTVSVTDTDGAGNTGTASVSFTLDTKLTAPTVSLTTDSGKPGDGLTNNAGLTFNTADSDATRVITVDGKVVNSYDASALADGSHTVSVTDTDGAGNTGTASVSFTLDTKLTAPTVSLTTDSGKPGDGLTNNAGLTFNAADSDATRVITVDGKVVNSYDASALADGSHTVSVTDTDGAGNTGTASVSFTLDTKLTAPTVSLTTDSGKPGDGLTNNAGLTFNAADSDATRVITVDGKVVNSYDASALADGSHTVSVTDTDGAGNTGTASVSFTLDTKLTAPTVALTTDSGKPGDGLTNNAGLTFNTADTDATRVITVDGKVVNSYDASALADGSHTVSVTDTDGAGNTGTASVSFTLDTKLTAPTVSLTTDSGKPGDGLTNNAGLTFNAADSDATRVITVDGKVVNSYDASALADGSHTVSVTDTDGAGNTGTAAVSFTLDTKLTAPTVSLTTDSGKPGDGLTNNAGLKFNAADSDATRVITVDGKVVSSYDASALADGSHTVSVTDTDGAGNTGTAAVSFTLDTKLTAPTVSLTTDSGKPGDGLTNNAGLTFNAADSDATRVITVDGKVVNSYDAGALADGSHTVSVTDTDGAGNTGTASVSFTLDTKLTAPTVSLTTDSGKPGDGLTNNAGLTFNTADSDATRVITVDGKVVNSYDAGALADGSHTVSVTDTDGAGNTGTASVSFTLDTKLTAPTVSLTTDSGKPGDGLTNNAGLTFNAADSDATRVITVDGKVVNSYDASALADGSHTVSVTDTDGAGNTGTASVSFTLDTKLTAPTVSLTTDSGKPGDGLTNNAGLTFNAADSDATRVITVDGKVVNSY</sequence>
<feature type="domain" description="Bacterial Ig-like" evidence="2">
    <location>
        <begin position="868"/>
        <end position="946"/>
    </location>
</feature>
<evidence type="ECO:0000259" key="1">
    <source>
        <dbReference type="Pfam" id="PF14252"/>
    </source>
</evidence>
<feature type="domain" description="Bacterial Ig-like" evidence="2">
    <location>
        <begin position="1781"/>
        <end position="1859"/>
    </location>
</feature>
<feature type="domain" description="Bacterial Ig-like" evidence="2">
    <location>
        <begin position="1698"/>
        <end position="1776"/>
    </location>
</feature>